<keyword evidence="2 5" id="KW-0812">Transmembrane</keyword>
<reference evidence="7 8" key="1">
    <citation type="submission" date="2011-11" db="EMBL/GenBank/DDBJ databases">
        <title>The Noncontiguous Finished genome of Jonquetella anthropi DSM 22815.</title>
        <authorList>
            <consortium name="US DOE Joint Genome Institute (JGI-PGF)"/>
            <person name="Lucas S."/>
            <person name="Copeland A."/>
            <person name="Lapidus A."/>
            <person name="Glavina del Rio T."/>
            <person name="Dalin E."/>
            <person name="Tice H."/>
            <person name="Bruce D."/>
            <person name="Goodwin L."/>
            <person name="Pitluck S."/>
            <person name="Peters L."/>
            <person name="Mikhailova N."/>
            <person name="Held B."/>
            <person name="Kyrpides N."/>
            <person name="Mavromatis K."/>
            <person name="Ivanova N."/>
            <person name="Markowitz V."/>
            <person name="Cheng J.-F."/>
            <person name="Hugenholtz P."/>
            <person name="Woyke T."/>
            <person name="Wu D."/>
            <person name="Gronow S."/>
            <person name="Wellnitz S."/>
            <person name="Brambilla E."/>
            <person name="Klenk H.-P."/>
            <person name="Eisen J.A."/>
        </authorList>
    </citation>
    <scope>NUCLEOTIDE SEQUENCE [LARGE SCALE GENOMIC DNA]</scope>
    <source>
        <strain evidence="7 8">DSM 22815</strain>
    </source>
</reference>
<dbReference type="PANTHER" id="PTHR39344:SF1">
    <property type="entry name" value="UPF0182 PROTEIN SLL1060"/>
    <property type="match status" value="1"/>
</dbReference>
<gene>
    <name evidence="7" type="ORF">JonanDRAFT_0320</name>
</gene>
<keyword evidence="8" id="KW-1185">Reference proteome</keyword>
<evidence type="ECO:0000256" key="3">
    <source>
        <dbReference type="ARBA" id="ARBA00022989"/>
    </source>
</evidence>
<protein>
    <recommendedName>
        <fullName evidence="5">UPF0182 protein JonanDRAFT_0320</fullName>
    </recommendedName>
</protein>
<sequence>MPFQFGGFGNFRDFSRRFTDDFSDDAPSENQPVFRRGFPLRKRTVVIGLVLLFVLVGLPALARFLASYWWYAAERLTPVFWTQVLPQWVLLGVFTIIACAVLAPSLLLARRRGRQFAENSGNELAPLFGFRTSLIVVWVAAILLSLRLSLPVMDQWPMVLQFLYGKPFGTTETIFGRDVGFYVFTLPFLRFLRGWLVNLLFVTIVASAAVYALALFAALKQGGVAAIPHPVKSHLLGLGALLTVLWAISFWLRRYDLLYSPRGVGFGASYTDMHAVVWAYWALALLALSVGVGLLAAIRANRSWKFVGIMLLSFVAASAVLQSIVPSLVEKYVVEPNEFQKEKPYIEYNIAATLAAYGLDKAQISPIEPTPAISQADVQSDAETLDNVRLWDYRALIRSYKQLQEIRSYYNFSGVDTDRYVINSRQRQVMLAVRELDPSGMQNPTWVNSHLEFTHGFGLVMNPAGQVAANGQPPLWIRDLPPVTSVPINVQRPEIYFGEETSDYAFVKTKVKEFDYPMGEANARSFYQGTGGVPINSLWRQLVFALAFNDSKILFSDVFDDDSRVMYQRNIIDRLNQAAPFLLYDSDPYPAIVDGRIIWIVDAYTVTDRYPYSEPTQLHMKDPRSSYRSLTLNYIRNSVKATVDAYDGTMNFYVVDEQDPLIATWSRIFPSLFKPASQMSDDLKPHLRYPKDLFSVQANVYATYHMQDPNTFYNKEDVWRTLTGTGGENSSVESDYERDWRTIPELTSGSGSLDSYYVTLKLEGEKNSEFMLMTPYTPVGRDNMIAWLAGRCDGDRYGDLLVYRFSKRTLIYGPNQVAALINQTPEISAQLSLWSQRGSDVIRGHLLVIPVGKSLLYVQPLYLKAETSEMPELKRIILSSGGRVAWDETFAGALEKLLAQTAGGALPPQPKTPEPQEKASGGQTAGGNAAELARQAQEAWLDGQAAMKAGDWASYGKSMNRLETILSGLLEATGAQLEEPEGAPAADSSK</sequence>
<dbReference type="HAMAP" id="MF_01600">
    <property type="entry name" value="UPF0182"/>
    <property type="match status" value="1"/>
</dbReference>
<name>H0UIU5_9BACT</name>
<feature type="transmembrane region" description="Helical" evidence="5">
    <location>
        <begin position="195"/>
        <end position="219"/>
    </location>
</feature>
<evidence type="ECO:0000256" key="4">
    <source>
        <dbReference type="ARBA" id="ARBA00023136"/>
    </source>
</evidence>
<feature type="transmembrane region" description="Helical" evidence="5">
    <location>
        <begin position="45"/>
        <end position="68"/>
    </location>
</feature>
<feature type="transmembrane region" description="Helical" evidence="5">
    <location>
        <begin position="88"/>
        <end position="108"/>
    </location>
</feature>
<dbReference type="eggNOG" id="COG1615">
    <property type="taxonomic scope" value="Bacteria"/>
</dbReference>
<dbReference type="InterPro" id="IPR005372">
    <property type="entry name" value="UPF0182"/>
</dbReference>
<keyword evidence="4 5" id="KW-0472">Membrane</keyword>
<comment type="similarity">
    <text evidence="5">Belongs to the UPF0182 family.</text>
</comment>
<proteinExistence type="inferred from homology"/>
<dbReference type="AlphaFoldDB" id="H0UIU5"/>
<dbReference type="PANTHER" id="PTHR39344">
    <property type="entry name" value="UPF0182 PROTEIN SLL1060"/>
    <property type="match status" value="1"/>
</dbReference>
<dbReference type="HOGENOM" id="CLU_007733_0_0_0"/>
<evidence type="ECO:0000256" key="2">
    <source>
        <dbReference type="ARBA" id="ARBA00022692"/>
    </source>
</evidence>
<accession>H0UIU5</accession>
<feature type="transmembrane region" description="Helical" evidence="5">
    <location>
        <begin position="128"/>
        <end position="150"/>
    </location>
</feature>
<keyword evidence="1 5" id="KW-1003">Cell membrane</keyword>
<evidence type="ECO:0000256" key="6">
    <source>
        <dbReference type="SAM" id="MobiDB-lite"/>
    </source>
</evidence>
<dbReference type="GO" id="GO:0005576">
    <property type="term" value="C:extracellular region"/>
    <property type="evidence" value="ECO:0007669"/>
    <property type="project" value="TreeGrafter"/>
</dbReference>
<evidence type="ECO:0000313" key="7">
    <source>
        <dbReference type="EMBL" id="EHM12739.1"/>
    </source>
</evidence>
<keyword evidence="3 5" id="KW-1133">Transmembrane helix</keyword>
<feature type="transmembrane region" description="Helical" evidence="5">
    <location>
        <begin position="309"/>
        <end position="329"/>
    </location>
</feature>
<organism evidence="7 8">
    <name type="scientific">Jonquetella anthropi DSM 22815</name>
    <dbReference type="NCBI Taxonomy" id="885272"/>
    <lineage>
        <taxon>Bacteria</taxon>
        <taxon>Thermotogati</taxon>
        <taxon>Synergistota</taxon>
        <taxon>Synergistia</taxon>
        <taxon>Synergistales</taxon>
        <taxon>Dethiosulfovibrionaceae</taxon>
        <taxon>Jonquetella</taxon>
    </lineage>
</organism>
<feature type="transmembrane region" description="Helical" evidence="5">
    <location>
        <begin position="231"/>
        <end position="252"/>
    </location>
</feature>
<evidence type="ECO:0000313" key="8">
    <source>
        <dbReference type="Proteomes" id="UP000003806"/>
    </source>
</evidence>
<dbReference type="Pfam" id="PF03699">
    <property type="entry name" value="UPF0182"/>
    <property type="match status" value="1"/>
</dbReference>
<dbReference type="STRING" id="885272.JonanDRAFT_0320"/>
<dbReference type="RefSeq" id="WP_008522518.1">
    <property type="nucleotide sequence ID" value="NZ_CM001376.1"/>
</dbReference>
<dbReference type="EMBL" id="CM001376">
    <property type="protein sequence ID" value="EHM12739.1"/>
    <property type="molecule type" value="Genomic_DNA"/>
</dbReference>
<comment type="subcellular location">
    <subcellularLocation>
        <location evidence="5">Cell membrane</location>
        <topology evidence="5">Multi-pass membrane protein</topology>
    </subcellularLocation>
</comment>
<evidence type="ECO:0000256" key="1">
    <source>
        <dbReference type="ARBA" id="ARBA00022475"/>
    </source>
</evidence>
<dbReference type="GO" id="GO:0005886">
    <property type="term" value="C:plasma membrane"/>
    <property type="evidence" value="ECO:0007669"/>
    <property type="project" value="UniProtKB-SubCell"/>
</dbReference>
<feature type="region of interest" description="Disordered" evidence="6">
    <location>
        <begin position="903"/>
        <end position="929"/>
    </location>
</feature>
<feature type="transmembrane region" description="Helical" evidence="5">
    <location>
        <begin position="278"/>
        <end position="297"/>
    </location>
</feature>
<dbReference type="Proteomes" id="UP000003806">
    <property type="component" value="Chromosome"/>
</dbReference>
<evidence type="ECO:0000256" key="5">
    <source>
        <dbReference type="HAMAP-Rule" id="MF_01600"/>
    </source>
</evidence>